<dbReference type="PANTHER" id="PTHR43775:SF49">
    <property type="entry name" value="SYNTHASE, PUTATIVE (JCVI)-RELATED"/>
    <property type="match status" value="1"/>
</dbReference>
<gene>
    <name evidence="6" type="ORF">AOCH_003972</name>
</gene>
<evidence type="ECO:0000256" key="4">
    <source>
        <dbReference type="ARBA" id="ARBA00023268"/>
    </source>
</evidence>
<evidence type="ECO:0000313" key="7">
    <source>
        <dbReference type="Proteomes" id="UP000034947"/>
    </source>
</evidence>
<dbReference type="InterPro" id="IPR020841">
    <property type="entry name" value="PKS_Beta-ketoAc_synthase_dom"/>
</dbReference>
<evidence type="ECO:0000256" key="2">
    <source>
        <dbReference type="ARBA" id="ARBA00022553"/>
    </source>
</evidence>
<accession>A0A0F8VCS5</accession>
<dbReference type="Proteomes" id="UP000034947">
    <property type="component" value="Unassembled WGS sequence"/>
</dbReference>
<proteinExistence type="predicted"/>
<dbReference type="SUPFAM" id="SSF53901">
    <property type="entry name" value="Thiolase-like"/>
    <property type="match status" value="1"/>
</dbReference>
<feature type="non-terminal residue" evidence="6">
    <location>
        <position position="186"/>
    </location>
</feature>
<reference evidence="6 7" key="1">
    <citation type="submission" date="2015-02" db="EMBL/GenBank/DDBJ databases">
        <title>Draft Genome Sequences of Two Closely-Related Aflatoxigenic Aspergillus Species Obtained from the Cote d'Ivoire.</title>
        <authorList>
            <person name="Moore G.G."/>
            <person name="Beltz S.B."/>
            <person name="Mack B.M."/>
        </authorList>
    </citation>
    <scope>NUCLEOTIDE SEQUENCE [LARGE SCALE GENOMIC DNA]</scope>
    <source>
        <strain evidence="6 7">SRRC1432</strain>
    </source>
</reference>
<sequence length="186" mass="20306">MGSYEAVVNGSHVASSSASPWVDDPIAIVGIGLRLPGGIRTTQQYWEFLKNKGSARSRVPDNRYRTESFVGPAGKAGHTATEYGYFLNDADLGAIDSSFWSMSRKEIGLMDPQQRLMLEVAFEALENSGTTDYKGKDIGCFVGTFGEDWVDLQSRDPLNSGLYRIPGYGDFAISNRVSYELGLTGP</sequence>
<dbReference type="InterPro" id="IPR050091">
    <property type="entry name" value="PKS_NRPS_Biosynth_Enz"/>
</dbReference>
<dbReference type="GO" id="GO:0006633">
    <property type="term" value="P:fatty acid biosynthetic process"/>
    <property type="evidence" value="ECO:0007669"/>
    <property type="project" value="TreeGrafter"/>
</dbReference>
<evidence type="ECO:0000313" key="6">
    <source>
        <dbReference type="EMBL" id="KKK20861.1"/>
    </source>
</evidence>
<dbReference type="PANTHER" id="PTHR43775">
    <property type="entry name" value="FATTY ACID SYNTHASE"/>
    <property type="match status" value="1"/>
</dbReference>
<keyword evidence="3" id="KW-0808">Transferase</keyword>
<dbReference type="SMART" id="SM00825">
    <property type="entry name" value="PKS_KS"/>
    <property type="match status" value="1"/>
</dbReference>
<dbReference type="Gene3D" id="3.40.47.10">
    <property type="match status" value="1"/>
</dbReference>
<dbReference type="GO" id="GO:0044550">
    <property type="term" value="P:secondary metabolite biosynthetic process"/>
    <property type="evidence" value="ECO:0007669"/>
    <property type="project" value="TreeGrafter"/>
</dbReference>
<dbReference type="Pfam" id="PF00109">
    <property type="entry name" value="ketoacyl-synt"/>
    <property type="match status" value="1"/>
</dbReference>
<dbReference type="GO" id="GO:0004312">
    <property type="term" value="F:fatty acid synthase activity"/>
    <property type="evidence" value="ECO:0007669"/>
    <property type="project" value="TreeGrafter"/>
</dbReference>
<keyword evidence="4" id="KW-0511">Multifunctional enzyme</keyword>
<evidence type="ECO:0000256" key="1">
    <source>
        <dbReference type="ARBA" id="ARBA00022450"/>
    </source>
</evidence>
<dbReference type="InterPro" id="IPR014030">
    <property type="entry name" value="Ketoacyl_synth_N"/>
</dbReference>
<keyword evidence="1" id="KW-0596">Phosphopantetheine</keyword>
<dbReference type="EMBL" id="JYKN01001347">
    <property type="protein sequence ID" value="KKK20861.1"/>
    <property type="molecule type" value="Genomic_DNA"/>
</dbReference>
<protein>
    <recommendedName>
        <fullName evidence="5">Ketosynthase family 3 (KS3) domain-containing protein</fullName>
    </recommendedName>
</protein>
<evidence type="ECO:0000259" key="5">
    <source>
        <dbReference type="PROSITE" id="PS52004"/>
    </source>
</evidence>
<comment type="caution">
    <text evidence="6">The sequence shown here is derived from an EMBL/GenBank/DDBJ whole genome shotgun (WGS) entry which is preliminary data.</text>
</comment>
<dbReference type="PROSITE" id="PS52004">
    <property type="entry name" value="KS3_2"/>
    <property type="match status" value="1"/>
</dbReference>
<keyword evidence="7" id="KW-1185">Reference proteome</keyword>
<dbReference type="InterPro" id="IPR016039">
    <property type="entry name" value="Thiolase-like"/>
</dbReference>
<keyword evidence="2" id="KW-0597">Phosphoprotein</keyword>
<name>A0A0F8VCS5_9EURO</name>
<dbReference type="CDD" id="cd00833">
    <property type="entry name" value="PKS"/>
    <property type="match status" value="1"/>
</dbReference>
<dbReference type="OrthoDB" id="329835at2759"/>
<dbReference type="VEuPathDB" id="FungiDB:P175DRAFT_0486784"/>
<dbReference type="AlphaFoldDB" id="A0A0F8VCS5"/>
<evidence type="ECO:0000256" key="3">
    <source>
        <dbReference type="ARBA" id="ARBA00022679"/>
    </source>
</evidence>
<feature type="domain" description="Ketosynthase family 3 (KS3)" evidence="5">
    <location>
        <begin position="23"/>
        <end position="186"/>
    </location>
</feature>
<organism evidence="6 7">
    <name type="scientific">Aspergillus ochraceoroseus</name>
    <dbReference type="NCBI Taxonomy" id="138278"/>
    <lineage>
        <taxon>Eukaryota</taxon>
        <taxon>Fungi</taxon>
        <taxon>Dikarya</taxon>
        <taxon>Ascomycota</taxon>
        <taxon>Pezizomycotina</taxon>
        <taxon>Eurotiomycetes</taxon>
        <taxon>Eurotiomycetidae</taxon>
        <taxon>Eurotiales</taxon>
        <taxon>Aspergillaceae</taxon>
        <taxon>Aspergillus</taxon>
        <taxon>Aspergillus subgen. Nidulantes</taxon>
    </lineage>
</organism>